<dbReference type="Proteomes" id="UP000308489">
    <property type="component" value="Chromosome 1"/>
</dbReference>
<evidence type="ECO:0000313" key="2">
    <source>
        <dbReference type="Proteomes" id="UP000308489"/>
    </source>
</evidence>
<evidence type="ECO:0000313" key="1">
    <source>
        <dbReference type="EMBL" id="VTQ86973.1"/>
    </source>
</evidence>
<dbReference type="KEGG" id="hhw:NCTC503_01010"/>
<dbReference type="InterPro" id="IPR046639">
    <property type="entry name" value="DUF6751"/>
</dbReference>
<dbReference type="EMBL" id="LR590481">
    <property type="protein sequence ID" value="VTQ86973.1"/>
    <property type="molecule type" value="Genomic_DNA"/>
</dbReference>
<organism evidence="1 2">
    <name type="scientific">Hathewaya histolytica</name>
    <name type="common">Clostridium histolyticum</name>
    <dbReference type="NCBI Taxonomy" id="1498"/>
    <lineage>
        <taxon>Bacteria</taxon>
        <taxon>Bacillati</taxon>
        <taxon>Bacillota</taxon>
        <taxon>Clostridia</taxon>
        <taxon>Eubacteriales</taxon>
        <taxon>Clostridiaceae</taxon>
        <taxon>Hathewaya</taxon>
    </lineage>
</organism>
<dbReference type="RefSeq" id="WP_138209711.1">
    <property type="nucleotide sequence ID" value="NZ_CBCRUQ010000004.1"/>
</dbReference>
<protein>
    <submittedName>
        <fullName evidence="1">Uncharacterized protein</fullName>
    </submittedName>
</protein>
<accession>A0A4U9R9W5</accession>
<gene>
    <name evidence="1" type="ORF">NCTC503_01010</name>
</gene>
<sequence>MGVLFKKDTITIYNKYYSTKDDIDKYQRTVIKGVNWQGKKHATVSDKGLLLADSTLIFIDKLDNYISPKKFAKLSDPERPNYFTFTQGDKIVKGEVYFEITGVKPYRVADLEQNFDDVIDVKSVSIMDTHMEVEGV</sequence>
<dbReference type="Pfam" id="PF20536">
    <property type="entry name" value="DUF6751"/>
    <property type="match status" value="1"/>
</dbReference>
<dbReference type="AlphaFoldDB" id="A0A4U9R9W5"/>
<name>A0A4U9R9W5_HATHI</name>
<reference evidence="1 2" key="1">
    <citation type="submission" date="2019-05" db="EMBL/GenBank/DDBJ databases">
        <authorList>
            <consortium name="Pathogen Informatics"/>
        </authorList>
    </citation>
    <scope>NUCLEOTIDE SEQUENCE [LARGE SCALE GENOMIC DNA]</scope>
    <source>
        <strain evidence="1 2">NCTC503</strain>
    </source>
</reference>
<proteinExistence type="predicted"/>
<keyword evidence="2" id="KW-1185">Reference proteome</keyword>
<dbReference type="OrthoDB" id="1972178at2"/>